<protein>
    <recommendedName>
        <fullName evidence="1">CRISPR system ring nuclease SSO1393-like domain-containing protein</fullName>
    </recommendedName>
</protein>
<comment type="caution">
    <text evidence="2">The sequence shown here is derived from an EMBL/GenBank/DDBJ whole genome shotgun (WGS) entry which is preliminary data.</text>
</comment>
<accession>A0AAV3X643</accession>
<feature type="domain" description="CRISPR system ring nuclease SSO1393-like" evidence="1">
    <location>
        <begin position="265"/>
        <end position="401"/>
    </location>
</feature>
<reference evidence="2" key="1">
    <citation type="submission" date="2019-10" db="EMBL/GenBank/DDBJ databases">
        <title>Draft genome sequece of Microseira wollei NIES-4236.</title>
        <authorList>
            <person name="Yamaguchi H."/>
            <person name="Suzuki S."/>
            <person name="Kawachi M."/>
        </authorList>
    </citation>
    <scope>NUCLEOTIDE SEQUENCE</scope>
    <source>
        <strain evidence="2">NIES-4236</strain>
    </source>
</reference>
<organism evidence="2 3">
    <name type="scientific">Microseira wollei NIES-4236</name>
    <dbReference type="NCBI Taxonomy" id="2530354"/>
    <lineage>
        <taxon>Bacteria</taxon>
        <taxon>Bacillati</taxon>
        <taxon>Cyanobacteriota</taxon>
        <taxon>Cyanophyceae</taxon>
        <taxon>Oscillatoriophycideae</taxon>
        <taxon>Aerosakkonematales</taxon>
        <taxon>Aerosakkonemataceae</taxon>
        <taxon>Microseira</taxon>
    </lineage>
</organism>
<evidence type="ECO:0000313" key="3">
    <source>
        <dbReference type="Proteomes" id="UP001050975"/>
    </source>
</evidence>
<evidence type="ECO:0000259" key="1">
    <source>
        <dbReference type="Pfam" id="PF09651"/>
    </source>
</evidence>
<keyword evidence="3" id="KW-1185">Reference proteome</keyword>
<evidence type="ECO:0000313" key="2">
    <source>
        <dbReference type="EMBL" id="GET37763.1"/>
    </source>
</evidence>
<dbReference type="AlphaFoldDB" id="A0AAV3X643"/>
<proteinExistence type="predicted"/>
<dbReference type="Pfam" id="PF09651">
    <property type="entry name" value="Cas_APE2256"/>
    <property type="match status" value="1"/>
</dbReference>
<sequence>MCLLLSRLCRQVGYEMYEMDISDRNLLLRELKEQFGQERFDELGEFLLDYVAQRLSDDDADTRDLAEAQEWTVLAYTKPDEVARELAQRLRDKIQQEDVGEVLRLTSLVETLAQPLVEAGFEPLLVDVRRIASEVRENFKAPQEENLLESASRILHISEQIEINQFDRFIYDYFADVDPLSWMPVNPTIAKYNMPRLVITPIGTSLLTNQIDISFEYDWLMLLWETTNLKNIELEDRHPDVADIIHTLKERAIQKLNDGNILDVRRASTEIGAIYALYQGNLEQGKQDVHFLIASDTAISTVIANIIQDFLVGRGLNVQIYQPTGFSTASSEAFNHGADDLLLWLDNLAPSYRESGYRISFNLVASSRALQGYMDTIGMLYADEMIYILEGANPTLINIPKIPMKFDISIINPMKFALMEAGYIDLSNARDIPKQFIFVLDNEVILSNLGTIWKSCKNELLSRDLLYFPGLAYEESFRYDYERVKNWRDRVRLQETLAKVSYLLTKADGDPKALKQDGGLAYEKFSNIDLFHFRVSLDLRVSCSFSNGTLRLRRCGYHEYVNRKP</sequence>
<dbReference type="Gene3D" id="1.10.196.30">
    <property type="match status" value="1"/>
</dbReference>
<dbReference type="EMBL" id="BLAY01000033">
    <property type="protein sequence ID" value="GET37763.1"/>
    <property type="molecule type" value="Genomic_DNA"/>
</dbReference>
<name>A0AAV3X643_9CYAN</name>
<gene>
    <name evidence="2" type="ORF">MiSe_25170</name>
</gene>
<dbReference type="Gene3D" id="3.40.50.10770">
    <property type="entry name" value="Hypothetical protein VC1899 like domain (Restriction endonuclease-like)"/>
    <property type="match status" value="1"/>
</dbReference>
<dbReference type="InterPro" id="IPR013442">
    <property type="entry name" value="SSO1393-like"/>
</dbReference>
<dbReference type="Proteomes" id="UP001050975">
    <property type="component" value="Unassembled WGS sequence"/>
</dbReference>